<feature type="repeat" description="PPR" evidence="1">
    <location>
        <begin position="10"/>
        <end position="44"/>
    </location>
</feature>
<organism evidence="3 4">
    <name type="scientific">Polarella glacialis</name>
    <name type="common">Dinoflagellate</name>
    <dbReference type="NCBI Taxonomy" id="89957"/>
    <lineage>
        <taxon>Eukaryota</taxon>
        <taxon>Sar</taxon>
        <taxon>Alveolata</taxon>
        <taxon>Dinophyceae</taxon>
        <taxon>Suessiales</taxon>
        <taxon>Suessiaceae</taxon>
        <taxon>Polarella</taxon>
    </lineage>
</organism>
<name>A0A813GGK8_POLGL</name>
<dbReference type="AlphaFoldDB" id="A0A813GGK8"/>
<dbReference type="EMBL" id="CAJNNW010000157">
    <property type="protein sequence ID" value="CAE8624215.1"/>
    <property type="molecule type" value="Genomic_DNA"/>
</dbReference>
<protein>
    <recommendedName>
        <fullName evidence="5">Pentatricopeptide repeat-containing protein</fullName>
    </recommendedName>
</protein>
<evidence type="ECO:0008006" key="5">
    <source>
        <dbReference type="Google" id="ProtNLM"/>
    </source>
</evidence>
<sequence length="127" mass="13952">MQANPELEVDLVTYNAAVAVCSSSVQWEFALALVEEMTSAGPRPDLVTASSLAQALEAAQQWPKLVPLLSSLVDVLGLDLLQHAWTRGQRDVTNNNDNIDNNDDNSNDNNNNDNNDNNEDSEYIMGY</sequence>
<dbReference type="Proteomes" id="UP000626109">
    <property type="component" value="Unassembled WGS sequence"/>
</dbReference>
<reference evidence="3" key="1">
    <citation type="submission" date="2021-02" db="EMBL/GenBank/DDBJ databases">
        <authorList>
            <person name="Dougan E. K."/>
            <person name="Rhodes N."/>
            <person name="Thang M."/>
            <person name="Chan C."/>
        </authorList>
    </citation>
    <scope>NUCLEOTIDE SEQUENCE</scope>
</reference>
<dbReference type="PROSITE" id="PS51375">
    <property type="entry name" value="PPR"/>
    <property type="match status" value="1"/>
</dbReference>
<evidence type="ECO:0000256" key="1">
    <source>
        <dbReference type="PROSITE-ProRule" id="PRU00708"/>
    </source>
</evidence>
<dbReference type="InterPro" id="IPR011990">
    <property type="entry name" value="TPR-like_helical_dom_sf"/>
</dbReference>
<feature type="region of interest" description="Disordered" evidence="2">
    <location>
        <begin position="87"/>
        <end position="127"/>
    </location>
</feature>
<evidence type="ECO:0000313" key="4">
    <source>
        <dbReference type="Proteomes" id="UP000626109"/>
    </source>
</evidence>
<dbReference type="Gene3D" id="1.25.40.10">
    <property type="entry name" value="Tetratricopeptide repeat domain"/>
    <property type="match status" value="1"/>
</dbReference>
<accession>A0A813GGK8</accession>
<dbReference type="InterPro" id="IPR002885">
    <property type="entry name" value="PPR_rpt"/>
</dbReference>
<proteinExistence type="predicted"/>
<comment type="caution">
    <text evidence="3">The sequence shown here is derived from an EMBL/GenBank/DDBJ whole genome shotgun (WGS) entry which is preliminary data.</text>
</comment>
<evidence type="ECO:0000256" key="2">
    <source>
        <dbReference type="SAM" id="MobiDB-lite"/>
    </source>
</evidence>
<feature type="compositionally biased region" description="Acidic residues" evidence="2">
    <location>
        <begin position="116"/>
        <end position="127"/>
    </location>
</feature>
<evidence type="ECO:0000313" key="3">
    <source>
        <dbReference type="EMBL" id="CAE8624215.1"/>
    </source>
</evidence>
<gene>
    <name evidence="3" type="ORF">PGLA2088_LOCUS303</name>
</gene>